<dbReference type="SUPFAM" id="SSF56672">
    <property type="entry name" value="DNA/RNA polymerases"/>
    <property type="match status" value="1"/>
</dbReference>
<proteinExistence type="predicted"/>
<name>A0A8C5PJ64_9ANUR</name>
<keyword evidence="1" id="KW-0732">Signal</keyword>
<reference evidence="3" key="1">
    <citation type="submission" date="2025-08" db="UniProtKB">
        <authorList>
            <consortium name="Ensembl"/>
        </authorList>
    </citation>
    <scope>IDENTIFICATION</scope>
</reference>
<protein>
    <recommendedName>
        <fullName evidence="2">Reverse transcriptase domain-containing protein</fullName>
    </recommendedName>
</protein>
<evidence type="ECO:0000256" key="1">
    <source>
        <dbReference type="SAM" id="SignalP"/>
    </source>
</evidence>
<accession>A0A8C5PJ64</accession>
<feature type="chain" id="PRO_5034832558" description="Reverse transcriptase domain-containing protein" evidence="1">
    <location>
        <begin position="21"/>
        <end position="667"/>
    </location>
</feature>
<feature type="signal peptide" evidence="1">
    <location>
        <begin position="1"/>
        <end position="20"/>
    </location>
</feature>
<dbReference type="InterPro" id="IPR000477">
    <property type="entry name" value="RT_dom"/>
</dbReference>
<dbReference type="PANTHER" id="PTHR31635:SF196">
    <property type="entry name" value="REVERSE TRANSCRIPTASE DOMAIN-CONTAINING PROTEIN-RELATED"/>
    <property type="match status" value="1"/>
</dbReference>
<evidence type="ECO:0000313" key="4">
    <source>
        <dbReference type="Proteomes" id="UP000694569"/>
    </source>
</evidence>
<dbReference type="PANTHER" id="PTHR31635">
    <property type="entry name" value="REVERSE TRANSCRIPTASE DOMAIN-CONTAINING PROTEIN-RELATED"/>
    <property type="match status" value="1"/>
</dbReference>
<dbReference type="PROSITE" id="PS50878">
    <property type="entry name" value="RT_POL"/>
    <property type="match status" value="1"/>
</dbReference>
<organism evidence="3 4">
    <name type="scientific">Leptobrachium leishanense</name>
    <name type="common">Leishan spiny toad</name>
    <dbReference type="NCBI Taxonomy" id="445787"/>
    <lineage>
        <taxon>Eukaryota</taxon>
        <taxon>Metazoa</taxon>
        <taxon>Chordata</taxon>
        <taxon>Craniata</taxon>
        <taxon>Vertebrata</taxon>
        <taxon>Euteleostomi</taxon>
        <taxon>Amphibia</taxon>
        <taxon>Batrachia</taxon>
        <taxon>Anura</taxon>
        <taxon>Pelobatoidea</taxon>
        <taxon>Megophryidae</taxon>
        <taxon>Leptobrachium</taxon>
    </lineage>
</organism>
<dbReference type="InterPro" id="IPR043502">
    <property type="entry name" value="DNA/RNA_pol_sf"/>
</dbReference>
<dbReference type="Proteomes" id="UP000694569">
    <property type="component" value="Unplaced"/>
</dbReference>
<dbReference type="Pfam" id="PF00078">
    <property type="entry name" value="RVT_1"/>
    <property type="match status" value="1"/>
</dbReference>
<evidence type="ECO:0000259" key="2">
    <source>
        <dbReference type="PROSITE" id="PS50878"/>
    </source>
</evidence>
<feature type="domain" description="Reverse transcriptase" evidence="2">
    <location>
        <begin position="1"/>
        <end position="159"/>
    </location>
</feature>
<dbReference type="GeneTree" id="ENSGT00940000165023"/>
<reference evidence="3" key="2">
    <citation type="submission" date="2025-09" db="UniProtKB">
        <authorList>
            <consortium name="Ensembl"/>
        </authorList>
    </citation>
    <scope>IDENTIFICATION</scope>
</reference>
<sequence>MRMTLIKFGIADAFLAWIDAIYDGPTARVKVNGALTESIQIQNGTRQGCPLSPLLFALTLEPLLSAIRLNQSITGIQGQAHHHKVSAYADDLLFMLADPMASLPVVVSELENFGALSGFKINITKSEILNISAPRSDRTVLQHQFRCCSDKLRYLGIWLHADVHKTPTINFLPLLSVIRQDTKDWSSKYISWLGRVGVMKMNILPRLLYLIQTIPLQVPRGWLLEVRHLFLDFIWAGKQPQLLFTTMCKPVASGGLALPDLGSNLYASHLTSILDWMEVGSTRKWLDLEWALADCHLKALPWLVPRHIPMSAKQTPIVGYTLRFRLRARPLFALSPSPSPRLPLSHNPALPGGIRPMVRHHFTTSSCLRSHHLFVDGKWIPLEADSDTPAPTFAHFCNYAQLRSFLCSLPDRTGFQRPLTPFERYCNMELSLARSLSTLYALLHAFTSDLPPYVGRWDVVLGEVIPEKHWSKTFCFVASGSPVSRFRETLYKLISFWYTSPAQIARFCPNAIDLCWRCSSTKGTYLHLWWTCSRIIPYWEAIRTLTCHLTGLDLTLDPKLFLLGQSAFSYKSLKWSILPHLLLAARSPPLCIGSLTLPHLCGKCSTELKSLSLRNRCGFPETNGTRFFVALCSIGQNSSSQPFVERGLVGFIIPNHNLLSNVMMGIG</sequence>
<dbReference type="AlphaFoldDB" id="A0A8C5PJ64"/>
<keyword evidence="4" id="KW-1185">Reference proteome</keyword>
<evidence type="ECO:0000313" key="3">
    <source>
        <dbReference type="Ensembl" id="ENSLLEP00000023541.1"/>
    </source>
</evidence>
<dbReference type="Ensembl" id="ENSLLET00000024436.1">
    <property type="protein sequence ID" value="ENSLLEP00000023541.1"/>
    <property type="gene ID" value="ENSLLEG00000014953.1"/>
</dbReference>
<dbReference type="OrthoDB" id="9801402at2759"/>